<dbReference type="AlphaFoldDB" id="A0A544QTL6"/>
<keyword evidence="3" id="KW-0408">Iron</keyword>
<dbReference type="InterPro" id="IPR017900">
    <property type="entry name" value="4Fe4S_Fe_S_CS"/>
</dbReference>
<dbReference type="InterPro" id="IPR017896">
    <property type="entry name" value="4Fe4S_Fe-S-bd"/>
</dbReference>
<gene>
    <name evidence="6" type="ORF">EXD82_08515</name>
</gene>
<dbReference type="SUPFAM" id="SSF54862">
    <property type="entry name" value="4Fe-4S ferredoxins"/>
    <property type="match status" value="1"/>
</dbReference>
<dbReference type="OrthoDB" id="9810688at2"/>
<feature type="domain" description="4Fe-4S ferredoxin-type" evidence="5">
    <location>
        <begin position="47"/>
        <end position="76"/>
    </location>
</feature>
<evidence type="ECO:0000256" key="4">
    <source>
        <dbReference type="ARBA" id="ARBA00023014"/>
    </source>
</evidence>
<dbReference type="GO" id="GO:0046872">
    <property type="term" value="F:metal ion binding"/>
    <property type="evidence" value="ECO:0007669"/>
    <property type="project" value="UniProtKB-KW"/>
</dbReference>
<dbReference type="PROSITE" id="PS51379">
    <property type="entry name" value="4FE4S_FER_2"/>
    <property type="match status" value="2"/>
</dbReference>
<dbReference type="PANTHER" id="PTHR43687:SF1">
    <property type="entry name" value="FERREDOXIN III"/>
    <property type="match status" value="1"/>
</dbReference>
<keyword evidence="7" id="KW-1185">Reference proteome</keyword>
<dbReference type="GO" id="GO:0051539">
    <property type="term" value="F:4 iron, 4 sulfur cluster binding"/>
    <property type="evidence" value="ECO:0007669"/>
    <property type="project" value="UniProtKB-KW"/>
</dbReference>
<organism evidence="6 7">
    <name type="scientific">Peptacetobacter hominis</name>
    <dbReference type="NCBI Taxonomy" id="2743610"/>
    <lineage>
        <taxon>Bacteria</taxon>
        <taxon>Bacillati</taxon>
        <taxon>Bacillota</taxon>
        <taxon>Clostridia</taxon>
        <taxon>Peptostreptococcales</taxon>
        <taxon>Peptostreptococcaceae</taxon>
        <taxon>Peptacetobacter</taxon>
    </lineage>
</organism>
<dbReference type="RefSeq" id="WP_142536489.1">
    <property type="nucleotide sequence ID" value="NZ_SGJB01000017.1"/>
</dbReference>
<protein>
    <submittedName>
        <fullName evidence="6">Ferredoxin</fullName>
    </submittedName>
</protein>
<evidence type="ECO:0000256" key="2">
    <source>
        <dbReference type="ARBA" id="ARBA00022723"/>
    </source>
</evidence>
<keyword evidence="2" id="KW-0479">Metal-binding</keyword>
<evidence type="ECO:0000256" key="1">
    <source>
        <dbReference type="ARBA" id="ARBA00022485"/>
    </source>
</evidence>
<sequence length="80" mass="8594">MSNIKKTITDKKIKQKKYAEVDRSTCVACGCCVKVCPKDATSVYRGLYASVDVDKCIGCGLCSRECPASVIEILKAGVEA</sequence>
<dbReference type="PROSITE" id="PS00198">
    <property type="entry name" value="4FE4S_FER_1"/>
    <property type="match status" value="1"/>
</dbReference>
<name>A0A544QTL6_9FIRM</name>
<dbReference type="PANTHER" id="PTHR43687">
    <property type="entry name" value="ADENYLYLSULFATE REDUCTASE, BETA SUBUNIT"/>
    <property type="match status" value="1"/>
</dbReference>
<feature type="domain" description="4Fe-4S ferredoxin-type" evidence="5">
    <location>
        <begin position="17"/>
        <end position="46"/>
    </location>
</feature>
<evidence type="ECO:0000313" key="6">
    <source>
        <dbReference type="EMBL" id="TQQ84035.1"/>
    </source>
</evidence>
<evidence type="ECO:0000313" key="7">
    <source>
        <dbReference type="Proteomes" id="UP000317863"/>
    </source>
</evidence>
<keyword evidence="1" id="KW-0004">4Fe-4S</keyword>
<proteinExistence type="predicted"/>
<comment type="caution">
    <text evidence="6">The sequence shown here is derived from an EMBL/GenBank/DDBJ whole genome shotgun (WGS) entry which is preliminary data.</text>
</comment>
<dbReference type="InterPro" id="IPR050572">
    <property type="entry name" value="Fe-S_Ferredoxin"/>
</dbReference>
<dbReference type="EMBL" id="SGJB01000017">
    <property type="protein sequence ID" value="TQQ84035.1"/>
    <property type="molecule type" value="Genomic_DNA"/>
</dbReference>
<evidence type="ECO:0000256" key="3">
    <source>
        <dbReference type="ARBA" id="ARBA00023004"/>
    </source>
</evidence>
<accession>A0A544QTL6</accession>
<dbReference type="Proteomes" id="UP000317863">
    <property type="component" value="Unassembled WGS sequence"/>
</dbReference>
<reference evidence="6 7" key="1">
    <citation type="submission" date="2019-02" db="EMBL/GenBank/DDBJ databases">
        <title>Peptostreptococcaceae bacterium ZHW00191 nov., a new bacterium isolated from the human gut.</title>
        <authorList>
            <person name="Zhou H.-W."/>
            <person name="Chen X.-J."/>
        </authorList>
    </citation>
    <scope>NUCLEOTIDE SEQUENCE [LARGE SCALE GENOMIC DNA]</scope>
    <source>
        <strain evidence="6 7">ZHW00191</strain>
    </source>
</reference>
<keyword evidence="4" id="KW-0411">Iron-sulfur</keyword>
<evidence type="ECO:0000259" key="5">
    <source>
        <dbReference type="PROSITE" id="PS51379"/>
    </source>
</evidence>
<dbReference type="Pfam" id="PF14697">
    <property type="entry name" value="Fer4_21"/>
    <property type="match status" value="1"/>
</dbReference>
<dbReference type="Gene3D" id="3.30.70.20">
    <property type="match status" value="2"/>
</dbReference>